<proteinExistence type="predicted"/>
<reference evidence="1" key="1">
    <citation type="submission" date="2022-11" db="EMBL/GenBank/DDBJ databases">
        <title>Genome Sequence of Boeremia exigua.</title>
        <authorList>
            <person name="Buettner E."/>
        </authorList>
    </citation>
    <scope>NUCLEOTIDE SEQUENCE</scope>
    <source>
        <strain evidence="1">CU02</strain>
    </source>
</reference>
<gene>
    <name evidence="1" type="ORF">OPT61_g5623</name>
</gene>
<organism evidence="1 2">
    <name type="scientific">Boeremia exigua</name>
    <dbReference type="NCBI Taxonomy" id="749465"/>
    <lineage>
        <taxon>Eukaryota</taxon>
        <taxon>Fungi</taxon>
        <taxon>Dikarya</taxon>
        <taxon>Ascomycota</taxon>
        <taxon>Pezizomycotina</taxon>
        <taxon>Dothideomycetes</taxon>
        <taxon>Pleosporomycetidae</taxon>
        <taxon>Pleosporales</taxon>
        <taxon>Pleosporineae</taxon>
        <taxon>Didymellaceae</taxon>
        <taxon>Boeremia</taxon>
    </lineage>
</organism>
<dbReference type="Proteomes" id="UP001153331">
    <property type="component" value="Unassembled WGS sequence"/>
</dbReference>
<evidence type="ECO:0000313" key="2">
    <source>
        <dbReference type="Proteomes" id="UP001153331"/>
    </source>
</evidence>
<sequence>MAISKTSPTKMATSGNPDLKVSLLEPEEAEQYMRIRHEVFRSTVNKILYSRGEPSQKTLDRVTGEIRDGIVNKTILYLKCVDTTTGEIIAGARWRRVKPTDPNATELTWDEVDAGLKRTDPYDESDPDLLNALLDLFNENKREILQNRPHYVLDTLVTLPQHERRGAGSMLVRWGTERADEANVEAYLEASPMGAPMYARHGFEPVKKVGLDLTKYGGDEVLEFILMKRPARSNVKTP</sequence>
<accession>A0ACC2I9S1</accession>
<protein>
    <submittedName>
        <fullName evidence="1">Uncharacterized protein</fullName>
    </submittedName>
</protein>
<name>A0ACC2I9S1_9PLEO</name>
<comment type="caution">
    <text evidence="1">The sequence shown here is derived from an EMBL/GenBank/DDBJ whole genome shotgun (WGS) entry which is preliminary data.</text>
</comment>
<keyword evidence="2" id="KW-1185">Reference proteome</keyword>
<evidence type="ECO:0000313" key="1">
    <source>
        <dbReference type="EMBL" id="KAJ8111883.1"/>
    </source>
</evidence>
<dbReference type="EMBL" id="JAPHNI010000368">
    <property type="protein sequence ID" value="KAJ8111883.1"/>
    <property type="molecule type" value="Genomic_DNA"/>
</dbReference>